<keyword evidence="1" id="KW-0812">Transmembrane</keyword>
<feature type="chain" id="PRO_5002539101" description="TrbL/VirB6 plasmid conjugal transfer protein" evidence="2">
    <location>
        <begin position="31"/>
        <end position="539"/>
    </location>
</feature>
<organism evidence="3 4">
    <name type="scientific">Candidatus Amesbacteria bacterium GW2011_GWC2_45_19</name>
    <dbReference type="NCBI Taxonomy" id="1618366"/>
    <lineage>
        <taxon>Bacteria</taxon>
        <taxon>Candidatus Amesiibacteriota</taxon>
    </lineage>
</organism>
<keyword evidence="1" id="KW-1133">Transmembrane helix</keyword>
<evidence type="ECO:0000313" key="3">
    <source>
        <dbReference type="EMBL" id="KKU02685.1"/>
    </source>
</evidence>
<sequence length="539" mass="58460">MKKFLPVLLTLFYSSTLLLSSFASPIPASAQAPTTCVITDLINLIPWIGNKISQLVLPDGPWYNQNTCQFNRKVFDTTNPDEIFGERYTFAQINWIINSLQAVLNPFVALSQNLNNFIDAIKNLYASNSPPPTFAQYSQLGVAGILVGTISDLYASPPASGIQSINNALAYFDITTTAHAQGYGYGALNGFKKIWSASRNMTYLIMTVLLVVAGFMVMFRVKINPQTAVTLQLMIPKIIITLLLVTFSYAIAGLVIDMVYVLISFVIVLLGIVGSPPVLTDVGKSIAFLTSSDYGKIFWYFMAPWLVIFAAGGLTILIAAALAPPLAPFVLPALGAVGILNLIVGAFFFILLFKVWWMLLKTYLTLMLLIVVGPWQIMLGLLPGQSGFGSWLRNIIAQASTFVVVPLMFLFTMLIWNIPVINPLGGVNTGTGLFMTLPNFPFQDGNGIIFNFAVGYAILALTPKIAEIIRDALKVPAFKYGTAFGEALGPIRTMGGWGQAGASVATDRYTAGLGKADPWERKAIDIARYLGALKGKPGS</sequence>
<feature type="transmembrane region" description="Helical" evidence="1">
    <location>
        <begin position="201"/>
        <end position="221"/>
    </location>
</feature>
<keyword evidence="1" id="KW-0472">Membrane</keyword>
<evidence type="ECO:0008006" key="5">
    <source>
        <dbReference type="Google" id="ProtNLM"/>
    </source>
</evidence>
<comment type="caution">
    <text evidence="3">The sequence shown here is derived from an EMBL/GenBank/DDBJ whole genome shotgun (WGS) entry which is preliminary data.</text>
</comment>
<keyword evidence="2" id="KW-0732">Signal</keyword>
<feature type="transmembrane region" description="Helical" evidence="1">
    <location>
        <begin position="233"/>
        <end position="252"/>
    </location>
</feature>
<evidence type="ECO:0000256" key="2">
    <source>
        <dbReference type="SAM" id="SignalP"/>
    </source>
</evidence>
<feature type="transmembrane region" description="Helical" evidence="1">
    <location>
        <begin position="363"/>
        <end position="383"/>
    </location>
</feature>
<gene>
    <name evidence="3" type="ORF">UX05_C0009G0021</name>
</gene>
<evidence type="ECO:0000256" key="1">
    <source>
        <dbReference type="SAM" id="Phobius"/>
    </source>
</evidence>
<dbReference type="Proteomes" id="UP000034264">
    <property type="component" value="Unassembled WGS sequence"/>
</dbReference>
<feature type="transmembrane region" description="Helical" evidence="1">
    <location>
        <begin position="299"/>
        <end position="323"/>
    </location>
</feature>
<feature type="transmembrane region" description="Helical" evidence="1">
    <location>
        <begin position="395"/>
        <end position="416"/>
    </location>
</feature>
<dbReference type="EMBL" id="LCKS01000009">
    <property type="protein sequence ID" value="KKU02685.1"/>
    <property type="molecule type" value="Genomic_DNA"/>
</dbReference>
<dbReference type="AlphaFoldDB" id="A0A0G1Q207"/>
<feature type="signal peptide" evidence="2">
    <location>
        <begin position="1"/>
        <end position="30"/>
    </location>
</feature>
<feature type="transmembrane region" description="Helical" evidence="1">
    <location>
        <begin position="329"/>
        <end position="351"/>
    </location>
</feature>
<protein>
    <recommendedName>
        <fullName evidence="5">TrbL/VirB6 plasmid conjugal transfer protein</fullName>
    </recommendedName>
</protein>
<reference evidence="3 4" key="1">
    <citation type="journal article" date="2015" name="Nature">
        <title>rRNA introns, odd ribosomes, and small enigmatic genomes across a large radiation of phyla.</title>
        <authorList>
            <person name="Brown C.T."/>
            <person name="Hug L.A."/>
            <person name="Thomas B.C."/>
            <person name="Sharon I."/>
            <person name="Castelle C.J."/>
            <person name="Singh A."/>
            <person name="Wilkins M.J."/>
            <person name="Williams K.H."/>
            <person name="Banfield J.F."/>
        </authorList>
    </citation>
    <scope>NUCLEOTIDE SEQUENCE [LARGE SCALE GENOMIC DNA]</scope>
</reference>
<accession>A0A0G1Q207</accession>
<feature type="transmembrane region" description="Helical" evidence="1">
    <location>
        <begin position="258"/>
        <end position="279"/>
    </location>
</feature>
<name>A0A0G1Q207_9BACT</name>
<proteinExistence type="predicted"/>
<evidence type="ECO:0000313" key="4">
    <source>
        <dbReference type="Proteomes" id="UP000034264"/>
    </source>
</evidence>